<dbReference type="Gene3D" id="3.30.465.10">
    <property type="match status" value="1"/>
</dbReference>
<accession>A0A1H8V023</accession>
<dbReference type="InterPro" id="IPR005107">
    <property type="entry name" value="CO_DH_flav_C"/>
</dbReference>
<evidence type="ECO:0000313" key="5">
    <source>
        <dbReference type="EMBL" id="SEP08776.1"/>
    </source>
</evidence>
<feature type="domain" description="FAD-binding PCMH-type" evidence="4">
    <location>
        <begin position="1"/>
        <end position="177"/>
    </location>
</feature>
<dbReference type="Gene3D" id="3.30.43.10">
    <property type="entry name" value="Uridine Diphospho-n-acetylenolpyruvylglucosamine Reductase, domain 2"/>
    <property type="match status" value="1"/>
</dbReference>
<evidence type="ECO:0000256" key="1">
    <source>
        <dbReference type="ARBA" id="ARBA00022630"/>
    </source>
</evidence>
<evidence type="ECO:0000313" key="6">
    <source>
        <dbReference type="Proteomes" id="UP000199126"/>
    </source>
</evidence>
<dbReference type="Gene3D" id="3.30.390.50">
    <property type="entry name" value="CO dehydrogenase flavoprotein, C-terminal domain"/>
    <property type="match status" value="1"/>
</dbReference>
<dbReference type="Pfam" id="PF03450">
    <property type="entry name" value="CO_deh_flav_C"/>
    <property type="match status" value="1"/>
</dbReference>
<dbReference type="EMBL" id="FODV01000013">
    <property type="protein sequence ID" value="SEP08776.1"/>
    <property type="molecule type" value="Genomic_DNA"/>
</dbReference>
<dbReference type="SMART" id="SM01092">
    <property type="entry name" value="CO_deh_flav_C"/>
    <property type="match status" value="1"/>
</dbReference>
<reference evidence="6" key="1">
    <citation type="submission" date="2016-10" db="EMBL/GenBank/DDBJ databases">
        <authorList>
            <person name="Varghese N."/>
            <person name="Submissions S."/>
        </authorList>
    </citation>
    <scope>NUCLEOTIDE SEQUENCE [LARGE SCALE GENOMIC DNA]</scope>
    <source>
        <strain evidence="6">CGMCC 1.10121</strain>
    </source>
</reference>
<dbReference type="InterPro" id="IPR036318">
    <property type="entry name" value="FAD-bd_PCMH-like_sf"/>
</dbReference>
<name>A0A1H8V023_9EURY</name>
<keyword evidence="2" id="KW-0274">FAD</keyword>
<dbReference type="PROSITE" id="PS51387">
    <property type="entry name" value="FAD_PCMH"/>
    <property type="match status" value="1"/>
</dbReference>
<dbReference type="Pfam" id="PF00941">
    <property type="entry name" value="FAD_binding_5"/>
    <property type="match status" value="1"/>
</dbReference>
<protein>
    <submittedName>
        <fullName evidence="5">Carbon-monoxide dehydrogenase medium subunit</fullName>
    </submittedName>
</protein>
<dbReference type="GO" id="GO:0016491">
    <property type="term" value="F:oxidoreductase activity"/>
    <property type="evidence" value="ECO:0007669"/>
    <property type="project" value="UniProtKB-KW"/>
</dbReference>
<dbReference type="InterPro" id="IPR036683">
    <property type="entry name" value="CO_DH_flav_C_dom_sf"/>
</dbReference>
<gene>
    <name evidence="5" type="ORF">SAMN04487948_113100</name>
</gene>
<dbReference type="RefSeq" id="WP_089826709.1">
    <property type="nucleotide sequence ID" value="NZ_FODV01000013.1"/>
</dbReference>
<dbReference type="InterPro" id="IPR051312">
    <property type="entry name" value="Diverse_Substr_Oxidored"/>
</dbReference>
<evidence type="ECO:0000256" key="2">
    <source>
        <dbReference type="ARBA" id="ARBA00022827"/>
    </source>
</evidence>
<sequence>MYPSSFEYHAPTDVQEAVDLLVEHGDRDVELIAGGHSLLPTMKSGLSKPEVVVDIADIDQLHGVDHGEESSRVGAMTTYATVAADETLARSTVISEAAAEIGDVQVRNVGTVGGNVAHADPAADLPAAVLVSDATVRLQGPSGDRSVPAAEFFQAMFTTDIREDELLTGIDLSHLGENDAGAYVKKPSPSSGYALVGVAVVLETDGETIMDARIGANGAFDHAMRLKPVEETLTGEALDGGIAHRAAGHATDDVEPYLLMEDDTASSDFRAHLLEVYTERAIDTAIERVGSMTDTEAD</sequence>
<dbReference type="PANTHER" id="PTHR42659">
    <property type="entry name" value="XANTHINE DEHYDROGENASE SUBUNIT C-RELATED"/>
    <property type="match status" value="1"/>
</dbReference>
<dbReference type="Proteomes" id="UP000199126">
    <property type="component" value="Unassembled WGS sequence"/>
</dbReference>
<evidence type="ECO:0000259" key="4">
    <source>
        <dbReference type="PROSITE" id="PS51387"/>
    </source>
</evidence>
<evidence type="ECO:0000256" key="3">
    <source>
        <dbReference type="ARBA" id="ARBA00023002"/>
    </source>
</evidence>
<dbReference type="OrthoDB" id="19205at2157"/>
<keyword evidence="1" id="KW-0285">Flavoprotein</keyword>
<dbReference type="InterPro" id="IPR016169">
    <property type="entry name" value="FAD-bd_PCMH_sub2"/>
</dbReference>
<keyword evidence="6" id="KW-1185">Reference proteome</keyword>
<dbReference type="InterPro" id="IPR016166">
    <property type="entry name" value="FAD-bd_PCMH"/>
</dbReference>
<dbReference type="InterPro" id="IPR002346">
    <property type="entry name" value="Mopterin_DH_FAD-bd"/>
</dbReference>
<dbReference type="GO" id="GO:0071949">
    <property type="term" value="F:FAD binding"/>
    <property type="evidence" value="ECO:0007669"/>
    <property type="project" value="InterPro"/>
</dbReference>
<dbReference type="SUPFAM" id="SSF55447">
    <property type="entry name" value="CO dehydrogenase flavoprotein C-terminal domain-like"/>
    <property type="match status" value="1"/>
</dbReference>
<dbReference type="AlphaFoldDB" id="A0A1H8V023"/>
<proteinExistence type="predicted"/>
<keyword evidence="3" id="KW-0560">Oxidoreductase</keyword>
<dbReference type="InterPro" id="IPR016167">
    <property type="entry name" value="FAD-bd_PCMH_sub1"/>
</dbReference>
<organism evidence="5 6">
    <name type="scientific">Halogranum amylolyticum</name>
    <dbReference type="NCBI Taxonomy" id="660520"/>
    <lineage>
        <taxon>Archaea</taxon>
        <taxon>Methanobacteriati</taxon>
        <taxon>Methanobacteriota</taxon>
        <taxon>Stenosarchaea group</taxon>
        <taxon>Halobacteria</taxon>
        <taxon>Halobacteriales</taxon>
        <taxon>Haloferacaceae</taxon>
    </lineage>
</organism>
<dbReference type="PANTHER" id="PTHR42659:SF2">
    <property type="entry name" value="XANTHINE DEHYDROGENASE SUBUNIT C-RELATED"/>
    <property type="match status" value="1"/>
</dbReference>
<dbReference type="SUPFAM" id="SSF56176">
    <property type="entry name" value="FAD-binding/transporter-associated domain-like"/>
    <property type="match status" value="1"/>
</dbReference>